<protein>
    <submittedName>
        <fullName evidence="1">Uncharacterized protein</fullName>
    </submittedName>
</protein>
<dbReference type="AlphaFoldDB" id="A0A0C9ZFP0"/>
<proteinExistence type="predicted"/>
<reference evidence="1 2" key="1">
    <citation type="submission" date="2014-04" db="EMBL/GenBank/DDBJ databases">
        <authorList>
            <consortium name="DOE Joint Genome Institute"/>
            <person name="Kuo A."/>
            <person name="Kohler A."/>
            <person name="Costa M.D."/>
            <person name="Nagy L.G."/>
            <person name="Floudas D."/>
            <person name="Copeland A."/>
            <person name="Barry K.W."/>
            <person name="Cichocki N."/>
            <person name="Veneault-Fourrey C."/>
            <person name="LaButti K."/>
            <person name="Lindquist E.A."/>
            <person name="Lipzen A."/>
            <person name="Lundell T."/>
            <person name="Morin E."/>
            <person name="Murat C."/>
            <person name="Sun H."/>
            <person name="Tunlid A."/>
            <person name="Henrissat B."/>
            <person name="Grigoriev I.V."/>
            <person name="Hibbett D.S."/>
            <person name="Martin F."/>
            <person name="Nordberg H.P."/>
            <person name="Cantor M.N."/>
            <person name="Hua S.X."/>
        </authorList>
    </citation>
    <scope>NUCLEOTIDE SEQUENCE [LARGE SCALE GENOMIC DNA]</scope>
    <source>
        <strain evidence="1 2">441</strain>
    </source>
</reference>
<keyword evidence="2" id="KW-1185">Reference proteome</keyword>
<accession>A0A0C9ZFP0</accession>
<name>A0A0C9ZFP0_9AGAM</name>
<evidence type="ECO:0000313" key="2">
    <source>
        <dbReference type="Proteomes" id="UP000054018"/>
    </source>
</evidence>
<gene>
    <name evidence="1" type="ORF">PISMIDRAFT_681507</name>
</gene>
<organism evidence="1 2">
    <name type="scientific">Pisolithus microcarpus 441</name>
    <dbReference type="NCBI Taxonomy" id="765257"/>
    <lineage>
        <taxon>Eukaryota</taxon>
        <taxon>Fungi</taxon>
        <taxon>Dikarya</taxon>
        <taxon>Basidiomycota</taxon>
        <taxon>Agaricomycotina</taxon>
        <taxon>Agaricomycetes</taxon>
        <taxon>Agaricomycetidae</taxon>
        <taxon>Boletales</taxon>
        <taxon>Sclerodermatineae</taxon>
        <taxon>Pisolithaceae</taxon>
        <taxon>Pisolithus</taxon>
    </lineage>
</organism>
<dbReference type="HOGENOM" id="CLU_2513518_0_0_1"/>
<sequence>MSADILSPRCYLKSAIAELGFSLSHWPISGKSGGLENDSYMTDITWIRVLVSPPPPVTNSNPNKKRFVLCIDPETITAPYKKRET</sequence>
<dbReference type="EMBL" id="KN833753">
    <property type="protein sequence ID" value="KIK21277.1"/>
    <property type="molecule type" value="Genomic_DNA"/>
</dbReference>
<evidence type="ECO:0000313" key="1">
    <source>
        <dbReference type="EMBL" id="KIK21277.1"/>
    </source>
</evidence>
<reference evidence="2" key="2">
    <citation type="submission" date="2015-01" db="EMBL/GenBank/DDBJ databases">
        <title>Evolutionary Origins and Diversification of the Mycorrhizal Mutualists.</title>
        <authorList>
            <consortium name="DOE Joint Genome Institute"/>
            <consortium name="Mycorrhizal Genomics Consortium"/>
            <person name="Kohler A."/>
            <person name="Kuo A."/>
            <person name="Nagy L.G."/>
            <person name="Floudas D."/>
            <person name="Copeland A."/>
            <person name="Barry K.W."/>
            <person name="Cichocki N."/>
            <person name="Veneault-Fourrey C."/>
            <person name="LaButti K."/>
            <person name="Lindquist E.A."/>
            <person name="Lipzen A."/>
            <person name="Lundell T."/>
            <person name="Morin E."/>
            <person name="Murat C."/>
            <person name="Riley R."/>
            <person name="Ohm R."/>
            <person name="Sun H."/>
            <person name="Tunlid A."/>
            <person name="Henrissat B."/>
            <person name="Grigoriev I.V."/>
            <person name="Hibbett D.S."/>
            <person name="Martin F."/>
        </authorList>
    </citation>
    <scope>NUCLEOTIDE SEQUENCE [LARGE SCALE GENOMIC DNA]</scope>
    <source>
        <strain evidence="2">441</strain>
    </source>
</reference>
<dbReference type="Proteomes" id="UP000054018">
    <property type="component" value="Unassembled WGS sequence"/>
</dbReference>